<dbReference type="RefSeq" id="WP_350448479.1">
    <property type="nucleotide sequence ID" value="NZ_CP158373.1"/>
</dbReference>
<dbReference type="AlphaFoldDB" id="A0AAU7Y8X8"/>
<dbReference type="EMBL" id="CP158373">
    <property type="protein sequence ID" value="XBY66750.1"/>
    <property type="molecule type" value="Genomic_DNA"/>
</dbReference>
<reference evidence="1" key="1">
    <citation type="submission" date="2023-08" db="EMBL/GenBank/DDBJ databases">
        <title>Increased levels of nutrients transform a symbiont into a lethal pathobiont.</title>
        <authorList>
            <person name="Lachnit T."/>
            <person name="Ulrich L."/>
            <person name="Willmer F.M."/>
            <person name="Hasenbein T."/>
            <person name="Steiner L.X."/>
            <person name="Wolters M."/>
            <person name="Herbst E.M."/>
            <person name="Deines P."/>
        </authorList>
    </citation>
    <scope>NUCLEOTIDE SEQUENCE</scope>
    <source>
        <strain evidence="1">T3</strain>
    </source>
</reference>
<organism evidence="1">
    <name type="scientific">Pseudomonas solani</name>
    <dbReference type="NCBI Taxonomy" id="2731552"/>
    <lineage>
        <taxon>Bacteria</taxon>
        <taxon>Pseudomonadati</taxon>
        <taxon>Pseudomonadota</taxon>
        <taxon>Gammaproteobacteria</taxon>
        <taxon>Pseudomonadales</taxon>
        <taxon>Pseudomonadaceae</taxon>
        <taxon>Pseudomonas</taxon>
    </lineage>
</organism>
<proteinExistence type="predicted"/>
<name>A0AAU7Y8X8_9PSED</name>
<accession>A0AAU7Y8X8</accession>
<protein>
    <submittedName>
        <fullName evidence="1">Uncharacterized protein</fullName>
    </submittedName>
</protein>
<gene>
    <name evidence="1" type="ORF">ABS648_13580</name>
</gene>
<sequence>MISYHGQAIVSFSARAGQMLGIQSRRTEIGLEETAPGVFNLTCGLNLRGAEEVRITLPGRQHISGTVAAQQGQVVTLVATGQETTPSRPEQARHQEQRG</sequence>
<evidence type="ECO:0000313" key="1">
    <source>
        <dbReference type="EMBL" id="XBY66750.1"/>
    </source>
</evidence>